<dbReference type="Proteomes" id="UP000790709">
    <property type="component" value="Unassembled WGS sequence"/>
</dbReference>
<evidence type="ECO:0000313" key="2">
    <source>
        <dbReference type="Proteomes" id="UP000790709"/>
    </source>
</evidence>
<proteinExistence type="predicted"/>
<accession>A0ACB8BVG9</accession>
<name>A0ACB8BVG9_9AGAM</name>
<comment type="caution">
    <text evidence="1">The sequence shown here is derived from an EMBL/GenBank/DDBJ whole genome shotgun (WGS) entry which is preliminary data.</text>
</comment>
<protein>
    <submittedName>
        <fullName evidence="1">Uncharacterized protein</fullName>
    </submittedName>
</protein>
<sequence>MDFVDFREAWSEVGHGGRVESAHNGRAESAHNGRAGTHDGRAGKENASEGGKIWKLMKRISTGGLRERFQAEKEKEKTPPVPAIPKDFLPGARTPHATADAELGRVMSHPSPSSPPANPQRPRHSSTPRAPSVPSTPRAIPPPHPRPSMATTSSSPGSSEVASTRFFHRSQSARSSVSSYGEEVVRPAVPVQGLSMLDRHIIPRQELLRLAHEDEVMVMKETSRSRSPRRTASGPADLGGDGLDPGPPEESFPPLTPRKAGGSDEAGSDSSCLSVAASPLIPSFSTANPINTFTPNRKEPTRSATAPTEASVFLTPPPPRPARSLLRGNANASKSDSSAPESDCDDTLAERTSHRVSSGAHSNASTAKARPRSNSFNSTSEEAEAHLTFRELDAPRRRPPLSEREKAEIWDDLLERSAQAGGTLHLSGGGGGLMSDRMRFSNYSELS</sequence>
<reference evidence="1" key="1">
    <citation type="journal article" date="2021" name="New Phytol.">
        <title>Evolutionary innovations through gain and loss of genes in the ectomycorrhizal Boletales.</title>
        <authorList>
            <person name="Wu G."/>
            <person name="Miyauchi S."/>
            <person name="Morin E."/>
            <person name="Kuo A."/>
            <person name="Drula E."/>
            <person name="Varga T."/>
            <person name="Kohler A."/>
            <person name="Feng B."/>
            <person name="Cao Y."/>
            <person name="Lipzen A."/>
            <person name="Daum C."/>
            <person name="Hundley H."/>
            <person name="Pangilinan J."/>
            <person name="Johnson J."/>
            <person name="Barry K."/>
            <person name="LaButti K."/>
            <person name="Ng V."/>
            <person name="Ahrendt S."/>
            <person name="Min B."/>
            <person name="Choi I.G."/>
            <person name="Park H."/>
            <person name="Plett J.M."/>
            <person name="Magnuson J."/>
            <person name="Spatafora J.W."/>
            <person name="Nagy L.G."/>
            <person name="Henrissat B."/>
            <person name="Grigoriev I.V."/>
            <person name="Yang Z.L."/>
            <person name="Xu J."/>
            <person name="Martin F.M."/>
        </authorList>
    </citation>
    <scope>NUCLEOTIDE SEQUENCE</scope>
    <source>
        <strain evidence="1">KUC20120723A-06</strain>
    </source>
</reference>
<dbReference type="EMBL" id="MU266345">
    <property type="protein sequence ID" value="KAH7929056.1"/>
    <property type="molecule type" value="Genomic_DNA"/>
</dbReference>
<evidence type="ECO:0000313" key="1">
    <source>
        <dbReference type="EMBL" id="KAH7929056.1"/>
    </source>
</evidence>
<gene>
    <name evidence="1" type="ORF">BV22DRAFT_1029875</name>
</gene>
<organism evidence="1 2">
    <name type="scientific">Leucogyrophana mollusca</name>
    <dbReference type="NCBI Taxonomy" id="85980"/>
    <lineage>
        <taxon>Eukaryota</taxon>
        <taxon>Fungi</taxon>
        <taxon>Dikarya</taxon>
        <taxon>Basidiomycota</taxon>
        <taxon>Agaricomycotina</taxon>
        <taxon>Agaricomycetes</taxon>
        <taxon>Agaricomycetidae</taxon>
        <taxon>Boletales</taxon>
        <taxon>Boletales incertae sedis</taxon>
        <taxon>Leucogyrophana</taxon>
    </lineage>
</organism>
<keyword evidence="2" id="KW-1185">Reference proteome</keyword>